<evidence type="ECO:0000313" key="3">
    <source>
        <dbReference type="Proteomes" id="UP000327013"/>
    </source>
</evidence>
<dbReference type="AlphaFoldDB" id="A0A5N6RLS0"/>
<organism evidence="2 3">
    <name type="scientific">Carpinus fangiana</name>
    <dbReference type="NCBI Taxonomy" id="176857"/>
    <lineage>
        <taxon>Eukaryota</taxon>
        <taxon>Viridiplantae</taxon>
        <taxon>Streptophyta</taxon>
        <taxon>Embryophyta</taxon>
        <taxon>Tracheophyta</taxon>
        <taxon>Spermatophyta</taxon>
        <taxon>Magnoliopsida</taxon>
        <taxon>eudicotyledons</taxon>
        <taxon>Gunneridae</taxon>
        <taxon>Pentapetalae</taxon>
        <taxon>rosids</taxon>
        <taxon>fabids</taxon>
        <taxon>Fagales</taxon>
        <taxon>Betulaceae</taxon>
        <taxon>Carpinus</taxon>
    </lineage>
</organism>
<feature type="compositionally biased region" description="Polar residues" evidence="1">
    <location>
        <begin position="16"/>
        <end position="32"/>
    </location>
</feature>
<name>A0A5N6RLS0_9ROSI</name>
<gene>
    <name evidence="2" type="ORF">FH972_017391</name>
</gene>
<dbReference type="Proteomes" id="UP000327013">
    <property type="component" value="Chromosome 7"/>
</dbReference>
<reference evidence="2 3" key="1">
    <citation type="submission" date="2019-06" db="EMBL/GenBank/DDBJ databases">
        <title>A chromosomal-level reference genome of Carpinus fangiana (Coryloideae, Betulaceae).</title>
        <authorList>
            <person name="Yang X."/>
            <person name="Wang Z."/>
            <person name="Zhang L."/>
            <person name="Hao G."/>
            <person name="Liu J."/>
            <person name="Yang Y."/>
        </authorList>
    </citation>
    <scope>NUCLEOTIDE SEQUENCE [LARGE SCALE GENOMIC DNA]</scope>
    <source>
        <strain evidence="2">Cfa_2016G</strain>
        <tissue evidence="2">Leaf</tissue>
    </source>
</reference>
<protein>
    <submittedName>
        <fullName evidence="2">Uncharacterized protein</fullName>
    </submittedName>
</protein>
<proteinExistence type="predicted"/>
<feature type="compositionally biased region" description="Basic and acidic residues" evidence="1">
    <location>
        <begin position="73"/>
        <end position="91"/>
    </location>
</feature>
<feature type="region of interest" description="Disordered" evidence="1">
    <location>
        <begin position="1"/>
        <end position="91"/>
    </location>
</feature>
<keyword evidence="3" id="KW-1185">Reference proteome</keyword>
<feature type="compositionally biased region" description="Basic and acidic residues" evidence="1">
    <location>
        <begin position="52"/>
        <end position="62"/>
    </location>
</feature>
<sequence length="91" mass="9593">MEKEKMGKFIEGFMSDSPSRSASEVEGSQVSIGTPKGLVGALSMKNRTGNPGKDDGEKEKNFGGKRKGGVNDGVRDGSKGKNGRKDSDAEK</sequence>
<dbReference type="EMBL" id="CM017327">
    <property type="protein sequence ID" value="KAE8099407.1"/>
    <property type="molecule type" value="Genomic_DNA"/>
</dbReference>
<evidence type="ECO:0000313" key="2">
    <source>
        <dbReference type="EMBL" id="KAE8099407.1"/>
    </source>
</evidence>
<accession>A0A5N6RLS0</accession>
<evidence type="ECO:0000256" key="1">
    <source>
        <dbReference type="SAM" id="MobiDB-lite"/>
    </source>
</evidence>